<evidence type="ECO:0000313" key="1">
    <source>
        <dbReference type="EMBL" id="CAD8131200.1"/>
    </source>
</evidence>
<gene>
    <name evidence="1" type="ORF">PSON_ATCC_30995.1.T4050002</name>
</gene>
<keyword evidence="2" id="KW-1185">Reference proteome</keyword>
<protein>
    <submittedName>
        <fullName evidence="1">Uncharacterized protein</fullName>
    </submittedName>
</protein>
<dbReference type="PANTHER" id="PTHR45333:SF1">
    <property type="entry name" value="CHROMOSOME UNDETERMINED SCAFFOLD_625, WHOLE GENOME SHOTGUN SEQUENCE"/>
    <property type="match status" value="1"/>
</dbReference>
<evidence type="ECO:0000313" key="2">
    <source>
        <dbReference type="Proteomes" id="UP000692954"/>
    </source>
</evidence>
<reference evidence="1" key="1">
    <citation type="submission" date="2021-01" db="EMBL/GenBank/DDBJ databases">
        <authorList>
            <consortium name="Genoscope - CEA"/>
            <person name="William W."/>
        </authorList>
    </citation>
    <scope>NUCLEOTIDE SEQUENCE</scope>
</reference>
<comment type="caution">
    <text evidence="1">The sequence shown here is derived from an EMBL/GenBank/DDBJ whole genome shotgun (WGS) entry which is preliminary data.</text>
</comment>
<accession>A0A8S1RUT7</accession>
<proteinExistence type="predicted"/>
<dbReference type="EMBL" id="CAJJDN010000405">
    <property type="protein sequence ID" value="CAD8131200.1"/>
    <property type="molecule type" value="Genomic_DNA"/>
</dbReference>
<name>A0A8S1RUT7_9CILI</name>
<dbReference type="Proteomes" id="UP000692954">
    <property type="component" value="Unassembled WGS sequence"/>
</dbReference>
<organism evidence="1 2">
    <name type="scientific">Paramecium sonneborni</name>
    <dbReference type="NCBI Taxonomy" id="65129"/>
    <lineage>
        <taxon>Eukaryota</taxon>
        <taxon>Sar</taxon>
        <taxon>Alveolata</taxon>
        <taxon>Ciliophora</taxon>
        <taxon>Intramacronucleata</taxon>
        <taxon>Oligohymenophorea</taxon>
        <taxon>Peniculida</taxon>
        <taxon>Parameciidae</taxon>
        <taxon>Paramecium</taxon>
    </lineage>
</organism>
<dbReference type="AlphaFoldDB" id="A0A8S1RUT7"/>
<dbReference type="PANTHER" id="PTHR45333">
    <property type="entry name" value="MEMBRANE PROTEIN-RELATED"/>
    <property type="match status" value="1"/>
</dbReference>
<sequence>MRLNCEKEIYVFINQLQSQQLGINQLIKQDLYIIFQDSILKGRYRCSLLNIILNIDKSIFTEILQVRKKRENPRHTWIFLIEKQQKIYQSLKNKLISKITNLLRNIQEHPFSKINYSVVSNDKVRGDLVKKKLENQKIIDFLKFLVHLTSIDDRFVQCGSNSLNLLVEMKPIQVIKVGKTLEQRKHFQQVEVLQDATLMEQNLMVQMQVE</sequence>